<sequence length="268" mass="30126">MAKLLVPDDLWAAIEPLLPPERPKPKGGRPRLSDRAALTGILFVLKSGLPWEMLPAEMGCGSGMSCWRRLRDWHEAGVWAALHRALLERLQAAGAIDWRRAALDSASVAAKRGGAEVGPNPTDRGKPGTKRHLVTDARGTPLGLTLSGANRHDSRMLAPTLDAVPPIRTGHRGRPRRRPGKLHADKAYDHRRCRQECRTRGIVSRIARRGVERSTHLGRHRWVVERTFAWLSRYRRLTIRYERRSDIHLALTTLACALVCLGQIRRFC</sequence>
<dbReference type="InterPro" id="IPR025161">
    <property type="entry name" value="IS402-like_dom"/>
</dbReference>
<dbReference type="PANTHER" id="PTHR30007:SF1">
    <property type="entry name" value="BLR1914 PROTEIN"/>
    <property type="match status" value="1"/>
</dbReference>
<organism evidence="4 5">
    <name type="scientific">Pararoseomonas baculiformis</name>
    <dbReference type="NCBI Taxonomy" id="2820812"/>
    <lineage>
        <taxon>Bacteria</taxon>
        <taxon>Pseudomonadati</taxon>
        <taxon>Pseudomonadota</taxon>
        <taxon>Alphaproteobacteria</taxon>
        <taxon>Acetobacterales</taxon>
        <taxon>Acetobacteraceae</taxon>
        <taxon>Pararoseomonas</taxon>
    </lineage>
</organism>
<feature type="domain" description="Insertion element IS402-like" evidence="3">
    <location>
        <begin position="7"/>
        <end position="83"/>
    </location>
</feature>
<dbReference type="NCBIfam" id="NF033580">
    <property type="entry name" value="transpos_IS5_3"/>
    <property type="match status" value="1"/>
</dbReference>
<evidence type="ECO:0000259" key="2">
    <source>
        <dbReference type="Pfam" id="PF01609"/>
    </source>
</evidence>
<accession>A0ABS4ALP6</accession>
<feature type="domain" description="Transposase IS4-like" evidence="2">
    <location>
        <begin position="102"/>
        <end position="259"/>
    </location>
</feature>
<evidence type="ECO:0000313" key="5">
    <source>
        <dbReference type="Proteomes" id="UP000681594"/>
    </source>
</evidence>
<feature type="region of interest" description="Disordered" evidence="1">
    <location>
        <begin position="111"/>
        <end position="134"/>
    </location>
</feature>
<evidence type="ECO:0000259" key="3">
    <source>
        <dbReference type="Pfam" id="PF13340"/>
    </source>
</evidence>
<dbReference type="Proteomes" id="UP000681594">
    <property type="component" value="Unassembled WGS sequence"/>
</dbReference>
<reference evidence="4 5" key="1">
    <citation type="submission" date="2021-03" db="EMBL/GenBank/DDBJ databases">
        <authorList>
            <person name="So Y."/>
        </authorList>
    </citation>
    <scope>NUCLEOTIDE SEQUENCE [LARGE SCALE GENOMIC DNA]</scope>
    <source>
        <strain evidence="4 5">SSH11</strain>
    </source>
</reference>
<feature type="region of interest" description="Disordered" evidence="1">
    <location>
        <begin position="163"/>
        <end position="183"/>
    </location>
</feature>
<dbReference type="InterPro" id="IPR002559">
    <property type="entry name" value="Transposase_11"/>
</dbReference>
<dbReference type="Pfam" id="PF01609">
    <property type="entry name" value="DDE_Tnp_1"/>
    <property type="match status" value="1"/>
</dbReference>
<gene>
    <name evidence="4" type="ORF">J8J14_24725</name>
</gene>
<dbReference type="EMBL" id="JAGIZB010000107">
    <property type="protein sequence ID" value="MBP0447931.1"/>
    <property type="molecule type" value="Genomic_DNA"/>
</dbReference>
<keyword evidence="5" id="KW-1185">Reference proteome</keyword>
<name>A0ABS4ALP6_9PROT</name>
<comment type="caution">
    <text evidence="4">The sequence shown here is derived from an EMBL/GenBank/DDBJ whole genome shotgun (WGS) entry which is preliminary data.</text>
</comment>
<dbReference type="Pfam" id="PF13340">
    <property type="entry name" value="DUF4096"/>
    <property type="match status" value="1"/>
</dbReference>
<protein>
    <submittedName>
        <fullName evidence="4">IS5 family transposase</fullName>
    </submittedName>
</protein>
<proteinExistence type="predicted"/>
<evidence type="ECO:0000256" key="1">
    <source>
        <dbReference type="SAM" id="MobiDB-lite"/>
    </source>
</evidence>
<feature type="compositionally biased region" description="Basic residues" evidence="1">
    <location>
        <begin position="169"/>
        <end position="181"/>
    </location>
</feature>
<dbReference type="PANTHER" id="PTHR30007">
    <property type="entry name" value="PHP DOMAIN PROTEIN"/>
    <property type="match status" value="1"/>
</dbReference>
<evidence type="ECO:0000313" key="4">
    <source>
        <dbReference type="EMBL" id="MBP0447931.1"/>
    </source>
</evidence>